<name>A0A8J4RP18_9ROSI</name>
<dbReference type="EMBL" id="JRKL02000648">
    <property type="protein sequence ID" value="KAF3969439.1"/>
    <property type="molecule type" value="Genomic_DNA"/>
</dbReference>
<gene>
    <name evidence="1" type="ORF">CMV_006769</name>
</gene>
<dbReference type="AlphaFoldDB" id="A0A8J4RP18"/>
<accession>A0A8J4RP18</accession>
<sequence length="101" mass="10767">MEKCYMLHGYPPGYKAKGKTPKANQVAGPEFGAVLGGVESNLVPMQQPNPTQAFPFTPDQYQRLLALIGSPGIGFQAQGSNAAPKTTQPAMATMFQSLLQL</sequence>
<organism evidence="1 2">
    <name type="scientific">Castanea mollissima</name>
    <name type="common">Chinese chestnut</name>
    <dbReference type="NCBI Taxonomy" id="60419"/>
    <lineage>
        <taxon>Eukaryota</taxon>
        <taxon>Viridiplantae</taxon>
        <taxon>Streptophyta</taxon>
        <taxon>Embryophyta</taxon>
        <taxon>Tracheophyta</taxon>
        <taxon>Spermatophyta</taxon>
        <taxon>Magnoliopsida</taxon>
        <taxon>eudicotyledons</taxon>
        <taxon>Gunneridae</taxon>
        <taxon>Pentapetalae</taxon>
        <taxon>rosids</taxon>
        <taxon>fabids</taxon>
        <taxon>Fagales</taxon>
        <taxon>Fagaceae</taxon>
        <taxon>Castanea</taxon>
    </lineage>
</organism>
<dbReference type="OrthoDB" id="1746290at2759"/>
<reference evidence="1" key="1">
    <citation type="submission" date="2020-03" db="EMBL/GenBank/DDBJ databases">
        <title>Castanea mollissima Vanexum genome sequencing.</title>
        <authorList>
            <person name="Staton M."/>
        </authorList>
    </citation>
    <scope>NUCLEOTIDE SEQUENCE</scope>
    <source>
        <tissue evidence="1">Leaf</tissue>
    </source>
</reference>
<keyword evidence="2" id="KW-1185">Reference proteome</keyword>
<dbReference type="Proteomes" id="UP000737018">
    <property type="component" value="Unassembled WGS sequence"/>
</dbReference>
<proteinExistence type="predicted"/>
<comment type="caution">
    <text evidence="1">The sequence shown here is derived from an EMBL/GenBank/DDBJ whole genome shotgun (WGS) entry which is preliminary data.</text>
</comment>
<evidence type="ECO:0000313" key="1">
    <source>
        <dbReference type="EMBL" id="KAF3969439.1"/>
    </source>
</evidence>
<evidence type="ECO:0000313" key="2">
    <source>
        <dbReference type="Proteomes" id="UP000737018"/>
    </source>
</evidence>
<protein>
    <submittedName>
        <fullName evidence="1">Uncharacterized protein</fullName>
    </submittedName>
</protein>